<name>A0A934QVP0_9PSEU</name>
<gene>
    <name evidence="1" type="ORF">JHE00_23245</name>
</gene>
<proteinExistence type="predicted"/>
<reference evidence="1" key="1">
    <citation type="submission" date="2020-12" db="EMBL/GenBank/DDBJ databases">
        <title>Prauserella sp. ASG 168, a novel actinomycete isolated from cave rock.</title>
        <authorList>
            <person name="Suriyachadkun C."/>
        </authorList>
    </citation>
    <scope>NUCLEOTIDE SEQUENCE</scope>
    <source>
        <strain evidence="1">ASG 168</strain>
    </source>
</reference>
<evidence type="ECO:0000313" key="2">
    <source>
        <dbReference type="Proteomes" id="UP000635245"/>
    </source>
</evidence>
<comment type="caution">
    <text evidence="1">The sequence shown here is derived from an EMBL/GenBank/DDBJ whole genome shotgun (WGS) entry which is preliminary data.</text>
</comment>
<keyword evidence="2" id="KW-1185">Reference proteome</keyword>
<dbReference type="AlphaFoldDB" id="A0A934QVP0"/>
<dbReference type="EMBL" id="JAENJH010000006">
    <property type="protein sequence ID" value="MBK1787248.1"/>
    <property type="molecule type" value="Genomic_DNA"/>
</dbReference>
<dbReference type="RefSeq" id="WP_200321663.1">
    <property type="nucleotide sequence ID" value="NZ_JAENJH010000006.1"/>
</dbReference>
<organism evidence="1 2">
    <name type="scientific">Prauserella cavernicola</name>
    <dbReference type="NCBI Taxonomy" id="2800127"/>
    <lineage>
        <taxon>Bacteria</taxon>
        <taxon>Bacillati</taxon>
        <taxon>Actinomycetota</taxon>
        <taxon>Actinomycetes</taxon>
        <taxon>Pseudonocardiales</taxon>
        <taxon>Pseudonocardiaceae</taxon>
        <taxon>Prauserella</taxon>
    </lineage>
</organism>
<protein>
    <submittedName>
        <fullName evidence="1">Uncharacterized protein</fullName>
    </submittedName>
</protein>
<accession>A0A934QVP0</accession>
<dbReference type="Proteomes" id="UP000635245">
    <property type="component" value="Unassembled WGS sequence"/>
</dbReference>
<sequence length="166" mass="18324">MTQEHESTGDGERTTIDPAQVLANIAKAMERLDVDSSINIEADVASLSDLKAMVETLMMGPTLAVHVVNCAMRIMSARYPAELVTSPLPDEYDLRTIVPLQMGDRPHELAKRIFNQRTVATGDLAEDDLYDLYEDLDGPTQLQVFNGLLFMYGTKIGALKHRTGIS</sequence>
<evidence type="ECO:0000313" key="1">
    <source>
        <dbReference type="EMBL" id="MBK1787248.1"/>
    </source>
</evidence>